<dbReference type="RefSeq" id="WP_014514021.1">
    <property type="nucleotide sequence ID" value="NC_017276.1"/>
</dbReference>
<keyword evidence="1" id="KW-1133">Transmembrane helix</keyword>
<dbReference type="EMBL" id="CP002425">
    <property type="protein sequence ID" value="ADX85568.1"/>
    <property type="molecule type" value="Genomic_DNA"/>
</dbReference>
<reference evidence="2 3" key="1">
    <citation type="journal article" date="2011" name="J. Bacteriol.">
        <title>Genome analyses of icelandic strains of Sulfolobus islandicus, model organisms for genetic and virus-host interaction studies.</title>
        <authorList>
            <person name="Guo L."/>
            <person name="Brugger K."/>
            <person name="Liu C."/>
            <person name="Shah S.A."/>
            <person name="Zheng H."/>
            <person name="Zhu Y."/>
            <person name="Wang S."/>
            <person name="Lillestol R.K."/>
            <person name="Chen L."/>
            <person name="Frank J."/>
            <person name="Prangishvili D."/>
            <person name="Paulin L."/>
            <person name="She Q."/>
            <person name="Huang L."/>
            <person name="Garrett R.A."/>
        </authorList>
    </citation>
    <scope>NUCLEOTIDE SEQUENCE [LARGE SCALE GENOMIC DNA]</scope>
    <source>
        <strain evidence="2 3">REY15A</strain>
    </source>
</reference>
<gene>
    <name evidence="2" type="ordered locus">SiRe_1504</name>
</gene>
<feature type="transmembrane region" description="Helical" evidence="1">
    <location>
        <begin position="513"/>
        <end position="532"/>
    </location>
</feature>
<evidence type="ECO:0000313" key="3">
    <source>
        <dbReference type="Proteomes" id="UP000002664"/>
    </source>
</evidence>
<name>F0NBN1_SACI5</name>
<keyword evidence="1" id="KW-0812">Transmembrane</keyword>
<dbReference type="HOGENOM" id="CLU_507749_0_0_2"/>
<accession>F0NBN1</accession>
<keyword evidence="3" id="KW-1185">Reference proteome</keyword>
<dbReference type="AlphaFoldDB" id="F0NBN1"/>
<organism evidence="2 3">
    <name type="scientific">Saccharolobus islandicus (strain REY15A)</name>
    <name type="common">Sulfolobus islandicus</name>
    <dbReference type="NCBI Taxonomy" id="930945"/>
    <lineage>
        <taxon>Archaea</taxon>
        <taxon>Thermoproteota</taxon>
        <taxon>Thermoprotei</taxon>
        <taxon>Sulfolobales</taxon>
        <taxon>Sulfolobaceae</taxon>
        <taxon>Saccharolobus</taxon>
    </lineage>
</organism>
<dbReference type="GeneID" id="12418449"/>
<evidence type="ECO:0000313" key="2">
    <source>
        <dbReference type="EMBL" id="ADX85568.1"/>
    </source>
</evidence>
<protein>
    <recommendedName>
        <fullName evidence="4">Thermopsin</fullName>
    </recommendedName>
</protein>
<dbReference type="eggNOG" id="arCOG07246">
    <property type="taxonomic scope" value="Archaea"/>
</dbReference>
<dbReference type="STRING" id="930945.SiRe_1504"/>
<dbReference type="Proteomes" id="UP000002664">
    <property type="component" value="Chromosome"/>
</dbReference>
<proteinExistence type="predicted"/>
<keyword evidence="1" id="KW-0472">Membrane</keyword>
<sequence>MKVLLALAILSLSLSTFVISSFSIVIISPNILRVLSCQQVGNSVSSSPLWSNGTAIVIHNTTYESVIGSPYSYAVQEVNFSNYYNFNYSTRYSYLSGVQAGAIILGGNVDLKKPANQQPYVLIYSVTSGQLLVKTPNTSLLTVVNNLPISVSGFLLIQFSNVEGNLTVVYISLNGNITRLVYITPIPWSEVKYAGWFQNYGFSYVYYVALAKCVETQPMIAGETYLSPDIVSSPTWKLGVAKIINITSTYETVEGLVGGSYVAQFYNISRLNYLILTVNFTYYNGSDVGVELLGSNLNLTKTDLSQKVYALLYSVNNGQLQVKLPNSGFRIINNTLPVIRGGLLSIVFLDNNNNNISLYEIINASKTYYLNITTPIPWSNISYIGWRTDNGISKIFFVLPNFIIGLQSILTFEFLGNNATAVPNQEFYVYLGDNLSNLQLYYKGHTDSNGQFSLPLPIIYPLTTSYEYVRIVWVNSSTNVTLIIPLIKGGSNLYILANVISVEEKSIDVAVDYYTLFLFIVLLFLLVAYIFAREKRF</sequence>
<dbReference type="KEGG" id="sir:SiRe_1504"/>
<evidence type="ECO:0000256" key="1">
    <source>
        <dbReference type="SAM" id="Phobius"/>
    </source>
</evidence>
<evidence type="ECO:0008006" key="4">
    <source>
        <dbReference type="Google" id="ProtNLM"/>
    </source>
</evidence>